<dbReference type="Proteomes" id="UP000183667">
    <property type="component" value="Unassembled WGS sequence"/>
</dbReference>
<accession>A0ABD6PUR7</accession>
<evidence type="ECO:0000313" key="1">
    <source>
        <dbReference type="EMBL" id="OJA38355.1"/>
    </source>
</evidence>
<protein>
    <submittedName>
        <fullName evidence="1">Uncharacterized protein</fullName>
    </submittedName>
</protein>
<evidence type="ECO:0000313" key="2">
    <source>
        <dbReference type="Proteomes" id="UP000183667"/>
    </source>
</evidence>
<name>A0ABD6PUR7_9BURK</name>
<proteinExistence type="predicted"/>
<sequence length="75" mass="8253">MRVARQAAGFPAQQARGIDVARARGDRQRVAQRCERAPGDPHSLTGMITQRIAATLRLASQARSLYVPFPQPEIN</sequence>
<reference evidence="2" key="1">
    <citation type="submission" date="2016-08" db="EMBL/GenBank/DDBJ databases">
        <title>Population biology and virulence potential of Burkholderia ubonensis.</title>
        <authorList>
            <person name="Price E.P."/>
            <person name="Currie B.J."/>
            <person name="Wagner D.M."/>
        </authorList>
    </citation>
    <scope>NUCLEOTIDE SEQUENCE [LARGE SCALE GENOMIC DNA]</scope>
    <source>
        <strain evidence="2">MSMB0103</strain>
    </source>
</reference>
<organism evidence="1 2">
    <name type="scientific">Burkholderia ubonensis</name>
    <dbReference type="NCBI Taxonomy" id="101571"/>
    <lineage>
        <taxon>Bacteria</taxon>
        <taxon>Pseudomonadati</taxon>
        <taxon>Pseudomonadota</taxon>
        <taxon>Betaproteobacteria</taxon>
        <taxon>Burkholderiales</taxon>
        <taxon>Burkholderiaceae</taxon>
        <taxon>Burkholderia</taxon>
        <taxon>Burkholderia cepacia complex</taxon>
    </lineage>
</organism>
<dbReference type="EMBL" id="MEAU01000069">
    <property type="protein sequence ID" value="OJA38355.1"/>
    <property type="molecule type" value="Genomic_DNA"/>
</dbReference>
<gene>
    <name evidence="1" type="ORF">BGV66_30910</name>
</gene>
<comment type="caution">
    <text evidence="1">The sequence shown here is derived from an EMBL/GenBank/DDBJ whole genome shotgun (WGS) entry which is preliminary data.</text>
</comment>
<dbReference type="AlphaFoldDB" id="A0ABD6PUR7"/>